<dbReference type="AlphaFoldDB" id="A0A291GSZ0"/>
<sequence>MSSRTRRSILLQDVRPWGGAPTDITIEDGVITALAPHRADAPAPEGGDRLDGRGLLALPGLINSHAHVDKSWWGKPWVSYGGEATTQGRIAHERAERGALGIPSTDSTELVMQEFLRHGTTATRTHVDVDLGVGLDGIASVRAAAERLDGALEVEIVAFPQDGVIRRPGVLELLDRAAQEGAASIGGLDPAGIDRDPVAQLDGLVEIAVHREVGLDIHIHDGNDLGVFQFELLAERTVQAGLQGRVTVSHGFALGDVSGTRQTELVAALAEAGISWASVAPPGRGRLPWASMREHGLRLGLGTDGIRDLWSPYGDGDMLRIALGFARLHGLRYDEELVDAVRLTSTDSASFVHRDQHDLVVGSRADVVLVDAENVPDALLRAARREVVLAGGRVVVEGGELAL</sequence>
<proteinExistence type="predicted"/>
<evidence type="ECO:0000313" key="2">
    <source>
        <dbReference type="EMBL" id="ATG53347.1"/>
    </source>
</evidence>
<keyword evidence="3" id="KW-1185">Reference proteome</keyword>
<dbReference type="Gene3D" id="2.30.40.10">
    <property type="entry name" value="Urease, subunit C, domain 1"/>
    <property type="match status" value="1"/>
</dbReference>
<dbReference type="KEGG" id="bgg:CFK41_00070"/>
<dbReference type="InterPro" id="IPR032466">
    <property type="entry name" value="Metal_Hydrolase"/>
</dbReference>
<gene>
    <name evidence="2" type="ORF">CFK41_00070</name>
</gene>
<feature type="domain" description="Amidohydrolase 3" evidence="1">
    <location>
        <begin position="111"/>
        <end position="396"/>
    </location>
</feature>
<dbReference type="InterPro" id="IPR052349">
    <property type="entry name" value="Metallo-hydrolase_Enzymes"/>
</dbReference>
<accession>A0A291GSZ0</accession>
<dbReference type="Pfam" id="PF07969">
    <property type="entry name" value="Amidohydro_3"/>
    <property type="match status" value="1"/>
</dbReference>
<dbReference type="SUPFAM" id="SSF51338">
    <property type="entry name" value="Composite domain of metallo-dependent hydrolases"/>
    <property type="match status" value="1"/>
</dbReference>
<name>A0A291GSZ0_9MICO</name>
<dbReference type="SUPFAM" id="SSF51556">
    <property type="entry name" value="Metallo-dependent hydrolases"/>
    <property type="match status" value="1"/>
</dbReference>
<dbReference type="OrthoDB" id="3366604at2"/>
<dbReference type="InterPro" id="IPR011059">
    <property type="entry name" value="Metal-dep_hydrolase_composite"/>
</dbReference>
<evidence type="ECO:0000259" key="1">
    <source>
        <dbReference type="Pfam" id="PF07969"/>
    </source>
</evidence>
<dbReference type="PANTHER" id="PTHR32027">
    <property type="entry name" value="CYTOSINE DEAMINASE"/>
    <property type="match status" value="1"/>
</dbReference>
<organism evidence="2 3">
    <name type="scientific">Brachybacterium ginsengisoli</name>
    <dbReference type="NCBI Taxonomy" id="1331682"/>
    <lineage>
        <taxon>Bacteria</taxon>
        <taxon>Bacillati</taxon>
        <taxon>Actinomycetota</taxon>
        <taxon>Actinomycetes</taxon>
        <taxon>Micrococcales</taxon>
        <taxon>Dermabacteraceae</taxon>
        <taxon>Brachybacterium</taxon>
    </lineage>
</organism>
<dbReference type="RefSeq" id="WP_096797826.1">
    <property type="nucleotide sequence ID" value="NZ_CP023564.1"/>
</dbReference>
<dbReference type="Proteomes" id="UP000217889">
    <property type="component" value="Chromosome"/>
</dbReference>
<reference evidence="2 3" key="1">
    <citation type="journal article" date="2014" name="Int. J. Syst. Evol. Microbiol.">
        <title>Brachybacterium ginsengisoli sp. nov., isolated from soil of a ginseng field.</title>
        <authorList>
            <person name="Hoang V.A."/>
            <person name="Kim Y.J."/>
            <person name="Nguyen N.L."/>
            <person name="Yang D.C."/>
        </authorList>
    </citation>
    <scope>NUCLEOTIDE SEQUENCE [LARGE SCALE GENOMIC DNA]</scope>
    <source>
        <strain evidence="2 3">DCY80</strain>
    </source>
</reference>
<dbReference type="Gene3D" id="3.20.20.140">
    <property type="entry name" value="Metal-dependent hydrolases"/>
    <property type="match status" value="1"/>
</dbReference>
<evidence type="ECO:0000313" key="3">
    <source>
        <dbReference type="Proteomes" id="UP000217889"/>
    </source>
</evidence>
<dbReference type="PANTHER" id="PTHR32027:SF9">
    <property type="entry name" value="BLL3847 PROTEIN"/>
    <property type="match status" value="1"/>
</dbReference>
<protein>
    <submittedName>
        <fullName evidence="2">Cytosine deaminase</fullName>
    </submittedName>
</protein>
<dbReference type="InterPro" id="IPR013108">
    <property type="entry name" value="Amidohydro_3"/>
</dbReference>
<dbReference type="CDD" id="cd01293">
    <property type="entry name" value="Bact_CD"/>
    <property type="match status" value="1"/>
</dbReference>
<dbReference type="EMBL" id="CP023564">
    <property type="protein sequence ID" value="ATG53347.1"/>
    <property type="molecule type" value="Genomic_DNA"/>
</dbReference>
<dbReference type="GO" id="GO:0016814">
    <property type="term" value="F:hydrolase activity, acting on carbon-nitrogen (but not peptide) bonds, in cyclic amidines"/>
    <property type="evidence" value="ECO:0007669"/>
    <property type="project" value="TreeGrafter"/>
</dbReference>